<dbReference type="GO" id="GO:0030847">
    <property type="term" value="P:termination of RNA polymerase II transcription, exosome-dependent"/>
    <property type="evidence" value="ECO:0007669"/>
    <property type="project" value="UniProtKB-ARBA"/>
</dbReference>
<dbReference type="CDD" id="cd10845">
    <property type="entry name" value="DSRM_RNAse_III_family"/>
    <property type="match status" value="1"/>
</dbReference>
<dbReference type="SUPFAM" id="SSF54768">
    <property type="entry name" value="dsRNA-binding domain-like"/>
    <property type="match status" value="1"/>
</dbReference>
<dbReference type="GO" id="GO:0004525">
    <property type="term" value="F:ribonuclease III activity"/>
    <property type="evidence" value="ECO:0000318"/>
    <property type="project" value="GO_Central"/>
</dbReference>
<evidence type="ECO:0000259" key="10">
    <source>
        <dbReference type="PROSITE" id="PS50137"/>
    </source>
</evidence>
<feature type="domain" description="DRBM" evidence="10">
    <location>
        <begin position="222"/>
        <end position="274"/>
    </location>
</feature>
<keyword evidence="7 8" id="KW-0694">RNA-binding</keyword>
<dbReference type="GO" id="GO:0034963">
    <property type="term" value="P:box C/D sno(s)RNA processing"/>
    <property type="evidence" value="ECO:0007669"/>
    <property type="project" value="UniProtKB-ARBA"/>
</dbReference>
<keyword evidence="6" id="KW-0378">Hydrolase</keyword>
<reference evidence="12 13" key="1">
    <citation type="journal article" date="2014" name="Nat. Commun.">
        <title>Klebsormidium flaccidum genome reveals primary factors for plant terrestrial adaptation.</title>
        <authorList>
            <person name="Hori K."/>
            <person name="Maruyama F."/>
            <person name="Fujisawa T."/>
            <person name="Togashi T."/>
            <person name="Yamamoto N."/>
            <person name="Seo M."/>
            <person name="Sato S."/>
            <person name="Yamada T."/>
            <person name="Mori H."/>
            <person name="Tajima N."/>
            <person name="Moriyama T."/>
            <person name="Ikeuchi M."/>
            <person name="Watanabe M."/>
            <person name="Wada H."/>
            <person name="Kobayashi K."/>
            <person name="Saito M."/>
            <person name="Masuda T."/>
            <person name="Sasaki-Sekimoto Y."/>
            <person name="Mashiguchi K."/>
            <person name="Awai K."/>
            <person name="Shimojima M."/>
            <person name="Masuda S."/>
            <person name="Iwai M."/>
            <person name="Nobusawa T."/>
            <person name="Narise T."/>
            <person name="Kondo S."/>
            <person name="Saito H."/>
            <person name="Sato R."/>
            <person name="Murakawa M."/>
            <person name="Ihara Y."/>
            <person name="Oshima-Yamada Y."/>
            <person name="Ohtaka K."/>
            <person name="Satoh M."/>
            <person name="Sonobe K."/>
            <person name="Ishii M."/>
            <person name="Ohtani R."/>
            <person name="Kanamori-Sato M."/>
            <person name="Honoki R."/>
            <person name="Miyazaki D."/>
            <person name="Mochizuki H."/>
            <person name="Umetsu J."/>
            <person name="Higashi K."/>
            <person name="Shibata D."/>
            <person name="Kamiya Y."/>
            <person name="Sato N."/>
            <person name="Nakamura Y."/>
            <person name="Tabata S."/>
            <person name="Ida S."/>
            <person name="Kurokawa K."/>
            <person name="Ohta H."/>
        </authorList>
    </citation>
    <scope>NUCLEOTIDE SEQUENCE [LARGE SCALE GENOMIC DNA]</scope>
    <source>
        <strain evidence="12 13">NIES-2285</strain>
    </source>
</reference>
<feature type="transmembrane region" description="Helical" evidence="9">
    <location>
        <begin position="315"/>
        <end position="336"/>
    </location>
</feature>
<dbReference type="Pfam" id="PF14622">
    <property type="entry name" value="Ribonucleas_3_3"/>
    <property type="match status" value="1"/>
</dbReference>
<dbReference type="Proteomes" id="UP000054558">
    <property type="component" value="Unassembled WGS sequence"/>
</dbReference>
<dbReference type="InterPro" id="IPR014720">
    <property type="entry name" value="dsRBD_dom"/>
</dbReference>
<dbReference type="CDD" id="cd00593">
    <property type="entry name" value="RIBOc"/>
    <property type="match status" value="1"/>
</dbReference>
<dbReference type="PANTHER" id="PTHR11207:SF0">
    <property type="entry name" value="RIBONUCLEASE 3"/>
    <property type="match status" value="1"/>
</dbReference>
<keyword evidence="9" id="KW-0472">Membrane</keyword>
<gene>
    <name evidence="12" type="ORF">KFL_008380015</name>
</gene>
<dbReference type="STRING" id="105231.A0A1Y1ILH5"/>
<dbReference type="GO" id="GO:0010468">
    <property type="term" value="P:regulation of gene expression"/>
    <property type="evidence" value="ECO:0000318"/>
    <property type="project" value="GO_Central"/>
</dbReference>
<dbReference type="SMART" id="SM00358">
    <property type="entry name" value="DSRM"/>
    <property type="match status" value="1"/>
</dbReference>
<dbReference type="OrthoDB" id="416741at2759"/>
<keyword evidence="9" id="KW-0812">Transmembrane</keyword>
<dbReference type="AlphaFoldDB" id="A0A1Y1ILH5"/>
<proteinExistence type="inferred from homology"/>
<evidence type="ECO:0000313" key="12">
    <source>
        <dbReference type="EMBL" id="GAQ91710.1"/>
    </source>
</evidence>
<organism evidence="12 13">
    <name type="scientific">Klebsormidium nitens</name>
    <name type="common">Green alga</name>
    <name type="synonym">Ulothrix nitens</name>
    <dbReference type="NCBI Taxonomy" id="105231"/>
    <lineage>
        <taxon>Eukaryota</taxon>
        <taxon>Viridiplantae</taxon>
        <taxon>Streptophyta</taxon>
        <taxon>Klebsormidiophyceae</taxon>
        <taxon>Klebsormidiales</taxon>
        <taxon>Klebsormidiaceae</taxon>
        <taxon>Klebsormidium</taxon>
    </lineage>
</organism>
<comment type="catalytic activity">
    <reaction evidence="1">
        <text>Endonucleolytic cleavage to 5'-phosphomonoester.</text>
        <dbReference type="EC" id="3.1.26.3"/>
    </reaction>
</comment>
<dbReference type="Pfam" id="PF00035">
    <property type="entry name" value="dsrm"/>
    <property type="match status" value="1"/>
</dbReference>
<dbReference type="EMBL" id="DF237787">
    <property type="protein sequence ID" value="GAQ91710.1"/>
    <property type="molecule type" value="Genomic_DNA"/>
</dbReference>
<keyword evidence="4" id="KW-0540">Nuclease</keyword>
<dbReference type="InterPro" id="IPR036389">
    <property type="entry name" value="RNase_III_sf"/>
</dbReference>
<accession>A0A1Y1ILH5</accession>
<dbReference type="NCBIfam" id="TIGR02191">
    <property type="entry name" value="RNaseIII"/>
    <property type="match status" value="1"/>
</dbReference>
<dbReference type="InterPro" id="IPR000999">
    <property type="entry name" value="RNase_III_dom"/>
</dbReference>
<sequence>MDSTSSPERPLGPKEPIKVLCEKRGLNRETVEECLNKFLAPDTEGIRIRNLDLYVQAFCHKSALREYDCPFGDNERLEFLGDSVLNLVVTKYLFDRYPDRAEGFLTRLRTKLVRSSSLSAWARDMGLQDLILMSSKALEQGWHNNTRKLEDVFEALIGSLFLDTGIASCKRLLYPILDSCDFACVEEDTNFKDILLRRMQAVHSWLVAQQLNVTQYGAESLPEYHLMETLGPEHRRVFKVATCVAGVHLGIGEHPKKREAEQCAAKMALEHLSRYGLPTFPTRMGYRVPVPPSVAETCINVIRADRAFFSLSRKILVITFFTAVLGWSPFTTLPFFTYCMRSLPSVDTISDTSYVRDLSTFGGVFGGLGEPADSVGASASTLRLDLDIDFSAGGGGSIFSVS</sequence>
<dbReference type="PROSITE" id="PS50142">
    <property type="entry name" value="RNASE_3_2"/>
    <property type="match status" value="1"/>
</dbReference>
<evidence type="ECO:0000256" key="4">
    <source>
        <dbReference type="ARBA" id="ARBA00022722"/>
    </source>
</evidence>
<evidence type="ECO:0000256" key="8">
    <source>
        <dbReference type="PROSITE-ProRule" id="PRU00266"/>
    </source>
</evidence>
<dbReference type="SUPFAM" id="SSF69065">
    <property type="entry name" value="RNase III domain-like"/>
    <property type="match status" value="1"/>
</dbReference>
<dbReference type="InterPro" id="IPR011907">
    <property type="entry name" value="RNase_III"/>
</dbReference>
<evidence type="ECO:0000256" key="6">
    <source>
        <dbReference type="ARBA" id="ARBA00022801"/>
    </source>
</evidence>
<evidence type="ECO:0000256" key="7">
    <source>
        <dbReference type="ARBA" id="ARBA00022884"/>
    </source>
</evidence>
<dbReference type="PROSITE" id="PS50137">
    <property type="entry name" value="DS_RBD"/>
    <property type="match status" value="1"/>
</dbReference>
<protein>
    <recommendedName>
        <fullName evidence="3">ribonuclease III</fullName>
        <ecNumber evidence="3">3.1.26.3</ecNumber>
    </recommendedName>
</protein>
<evidence type="ECO:0000256" key="9">
    <source>
        <dbReference type="SAM" id="Phobius"/>
    </source>
</evidence>
<dbReference type="PANTHER" id="PTHR11207">
    <property type="entry name" value="RIBONUCLEASE III"/>
    <property type="match status" value="1"/>
</dbReference>
<dbReference type="SMART" id="SM00535">
    <property type="entry name" value="RIBOc"/>
    <property type="match status" value="1"/>
</dbReference>
<dbReference type="EC" id="3.1.26.3" evidence="3"/>
<dbReference type="Gene3D" id="1.10.1520.10">
    <property type="entry name" value="Ribonuclease III domain"/>
    <property type="match status" value="1"/>
</dbReference>
<evidence type="ECO:0000256" key="5">
    <source>
        <dbReference type="ARBA" id="ARBA00022759"/>
    </source>
</evidence>
<dbReference type="PROSITE" id="PS00517">
    <property type="entry name" value="RNASE_3_1"/>
    <property type="match status" value="1"/>
</dbReference>
<keyword evidence="13" id="KW-1185">Reference proteome</keyword>
<dbReference type="FunFam" id="1.10.1520.10:FF:000001">
    <property type="entry name" value="Ribonuclease 3"/>
    <property type="match status" value="1"/>
</dbReference>
<dbReference type="GO" id="GO:0034475">
    <property type="term" value="P:U4 snRNA 3'-end processing"/>
    <property type="evidence" value="ECO:0007669"/>
    <property type="project" value="UniProtKB-ARBA"/>
</dbReference>
<name>A0A1Y1ILH5_KLENI</name>
<evidence type="ECO:0000256" key="2">
    <source>
        <dbReference type="ARBA" id="ARBA00010183"/>
    </source>
</evidence>
<dbReference type="Gene3D" id="3.30.160.20">
    <property type="match status" value="1"/>
</dbReference>
<keyword evidence="9" id="KW-1133">Transmembrane helix</keyword>
<evidence type="ECO:0000313" key="13">
    <source>
        <dbReference type="Proteomes" id="UP000054558"/>
    </source>
</evidence>
<dbReference type="GO" id="GO:0003725">
    <property type="term" value="F:double-stranded RNA binding"/>
    <property type="evidence" value="ECO:0000318"/>
    <property type="project" value="GO_Central"/>
</dbReference>
<dbReference type="HAMAP" id="MF_00104">
    <property type="entry name" value="RNase_III"/>
    <property type="match status" value="1"/>
</dbReference>
<dbReference type="GO" id="GO:0006364">
    <property type="term" value="P:rRNA processing"/>
    <property type="evidence" value="ECO:0007669"/>
    <property type="project" value="InterPro"/>
</dbReference>
<evidence type="ECO:0000256" key="1">
    <source>
        <dbReference type="ARBA" id="ARBA00000109"/>
    </source>
</evidence>
<keyword evidence="5" id="KW-0255">Endonuclease</keyword>
<evidence type="ECO:0000259" key="11">
    <source>
        <dbReference type="PROSITE" id="PS50142"/>
    </source>
</evidence>
<dbReference type="GO" id="GO:0006396">
    <property type="term" value="P:RNA processing"/>
    <property type="evidence" value="ECO:0000318"/>
    <property type="project" value="GO_Central"/>
</dbReference>
<comment type="similarity">
    <text evidence="2">Belongs to the ribonuclease III family.</text>
</comment>
<evidence type="ECO:0000256" key="3">
    <source>
        <dbReference type="ARBA" id="ARBA00012177"/>
    </source>
</evidence>
<dbReference type="GO" id="GO:0005634">
    <property type="term" value="C:nucleus"/>
    <property type="evidence" value="ECO:0000318"/>
    <property type="project" value="GO_Central"/>
</dbReference>
<feature type="domain" description="RNase III" evidence="11">
    <location>
        <begin position="45"/>
        <end position="165"/>
    </location>
</feature>